<reference evidence="1" key="1">
    <citation type="submission" date="2016-04" db="EMBL/GenBank/DDBJ databases">
        <authorList>
            <person name="Evans L.H."/>
            <person name="Alamgir A."/>
            <person name="Owens N."/>
            <person name="Weber N.D."/>
            <person name="Virtaneva K."/>
            <person name="Barbian K."/>
            <person name="Babar A."/>
            <person name="Rosenke K."/>
        </authorList>
    </citation>
    <scope>NUCLEOTIDE SEQUENCE</scope>
    <source>
        <strain evidence="1">86-1</strain>
    </source>
</reference>
<name>A0A212J442_9BACT</name>
<gene>
    <name evidence="1" type="ORF">KL86DYS1_11076</name>
</gene>
<sequence>METIQLVPVKSNHREVMSSQSLPYQDIIEITHTCDCNPSPFIEANTKEVGLYHLKHECIVPVFSKDNEVTISHTNFIETVWDAASSFFPNETILQPDIRVSHVVKGRIPGAINKPVSQLLESDKTIYYERMAFCFEVPTIYQDIEGNRLNLSIGGVRALNHENLYSKKSVEKFKIFIGFKNLVCTNLCVSTDGYKSELRVMSLEELFKASLLLFQQYNPNRHLQLMSSFQNSYLTEHQFAQLIGKSKLYQCLPNAQKKLLPNMEFGDTHINAVAKAYYNDKNFKIEEGADAINLWKVYNLFTGANKNSYIDNLLDRSLNATELVEGINRALHGDREYRWFIE</sequence>
<accession>A0A212J442</accession>
<dbReference type="AlphaFoldDB" id="A0A212J442"/>
<proteinExistence type="predicted"/>
<protein>
    <recommendedName>
        <fullName evidence="2">DUF3871 family protein</fullName>
    </recommendedName>
</protein>
<dbReference type="EMBL" id="FLUM01000001">
    <property type="protein sequence ID" value="SBV94220.1"/>
    <property type="molecule type" value="Genomic_DNA"/>
</dbReference>
<evidence type="ECO:0000313" key="1">
    <source>
        <dbReference type="EMBL" id="SBV94220.1"/>
    </source>
</evidence>
<dbReference type="RefSeq" id="WP_296938933.1">
    <property type="nucleotide sequence ID" value="NZ_LT599032.1"/>
</dbReference>
<evidence type="ECO:0008006" key="2">
    <source>
        <dbReference type="Google" id="ProtNLM"/>
    </source>
</evidence>
<dbReference type="Pfam" id="PF12987">
    <property type="entry name" value="DUF3871"/>
    <property type="match status" value="1"/>
</dbReference>
<organism evidence="1">
    <name type="scientific">uncultured Dysgonomonas sp</name>
    <dbReference type="NCBI Taxonomy" id="206096"/>
    <lineage>
        <taxon>Bacteria</taxon>
        <taxon>Pseudomonadati</taxon>
        <taxon>Bacteroidota</taxon>
        <taxon>Bacteroidia</taxon>
        <taxon>Bacteroidales</taxon>
        <taxon>Dysgonomonadaceae</taxon>
        <taxon>Dysgonomonas</taxon>
        <taxon>environmental samples</taxon>
    </lineage>
</organism>
<dbReference type="InterPro" id="IPR024353">
    <property type="entry name" value="DUF3871"/>
</dbReference>